<comment type="caution">
    <text evidence="1">The sequence shown here is derived from an EMBL/GenBank/DDBJ whole genome shotgun (WGS) entry which is preliminary data.</text>
</comment>
<evidence type="ECO:0000313" key="2">
    <source>
        <dbReference type="Proteomes" id="UP000732619"/>
    </source>
</evidence>
<protein>
    <submittedName>
        <fullName evidence="1">Uncharacterized protein</fullName>
    </submittedName>
</protein>
<dbReference type="Proteomes" id="UP000732619">
    <property type="component" value="Unassembled WGS sequence"/>
</dbReference>
<name>A0A8T3VKN5_METOL</name>
<evidence type="ECO:0000313" key="1">
    <source>
        <dbReference type="EMBL" id="MBE6512094.1"/>
    </source>
</evidence>
<accession>A0A8T3VKN5</accession>
<proteinExistence type="predicted"/>
<sequence length="85" mass="10446">MKIDKYPQYRLYKFTKLLNINKEKFQKPYTGKRAVNGTIVNRAYYSAYSYALLWLEEHEFKLKKKWEFKVKGEDYKTEHQQVRDA</sequence>
<organism evidence="1 2">
    <name type="scientific">Methanobrevibacter olleyae</name>
    <dbReference type="NCBI Taxonomy" id="294671"/>
    <lineage>
        <taxon>Archaea</taxon>
        <taxon>Methanobacteriati</taxon>
        <taxon>Methanobacteriota</taxon>
        <taxon>Methanomada group</taxon>
        <taxon>Methanobacteria</taxon>
        <taxon>Methanobacteriales</taxon>
        <taxon>Methanobacteriaceae</taxon>
        <taxon>Methanobrevibacter</taxon>
    </lineage>
</organism>
<dbReference type="EMBL" id="SUTG01000008">
    <property type="protein sequence ID" value="MBE6512094.1"/>
    <property type="molecule type" value="Genomic_DNA"/>
</dbReference>
<dbReference type="AlphaFoldDB" id="A0A8T3VKN5"/>
<gene>
    <name evidence="1" type="ORF">E7Z75_02930</name>
</gene>
<reference evidence="1" key="1">
    <citation type="submission" date="2019-04" db="EMBL/GenBank/DDBJ databases">
        <title>Evolution of Biomass-Degrading Anaerobic Consortia Revealed by Metagenomics.</title>
        <authorList>
            <person name="Peng X."/>
        </authorList>
    </citation>
    <scope>NUCLEOTIDE SEQUENCE</scope>
    <source>
        <strain evidence="1">SIG14</strain>
    </source>
</reference>